<keyword evidence="1" id="KW-0378">Hydrolase</keyword>
<dbReference type="PANTHER" id="PTHR43536">
    <property type="entry name" value="MANNOSYLGLYCOPROTEIN ENDO-BETA-MANNOSIDASE"/>
    <property type="match status" value="1"/>
</dbReference>
<accession>A0AAW0LCE9</accession>
<dbReference type="InterPro" id="IPR017853">
    <property type="entry name" value="GH"/>
</dbReference>
<name>A0AAW0LCE9_QUESU</name>
<dbReference type="SUPFAM" id="SSF49785">
    <property type="entry name" value="Galactose-binding domain-like"/>
    <property type="match status" value="1"/>
</dbReference>
<dbReference type="PANTHER" id="PTHR43536:SF1">
    <property type="entry name" value="MANNOSYLGLYCOPROTEIN ENDO-BETA-MANNOSIDASE"/>
    <property type="match status" value="1"/>
</dbReference>
<feature type="domain" description="Glycoside hydrolase family 2 immunoglobulin-like beta-sandwich" evidence="3">
    <location>
        <begin position="79"/>
        <end position="185"/>
    </location>
</feature>
<dbReference type="InterPro" id="IPR043534">
    <property type="entry name" value="EBDG/EBM"/>
</dbReference>
<sequence length="291" mass="33089">MPKGMFRRHSSDVTDILHPDGQNLLAVLVHPPDHPGRIPLREGKVVTMRDRNTGIWDEVSVSITGPVKIFDPTCFIIFDDYKRVYLHATIELENRSAWVAECSLNIQVTTGIEGNICLVEHLQTQHLSIPAGSQVQYTFPELFFYKPDLWWPNGMGKQSLYNVHITVDVKGYGESDAWSHLFGFRKIESHIDSTTGGRLFKVNGQPIFIRGGNWILSDGLLRLSKERYETDIKFHADMNFNMIRCWGGGLAERPEFYHYCDIYGLLVISLSLSLSLSLYACVNNYGGCMQK</sequence>
<dbReference type="Proteomes" id="UP000237347">
    <property type="component" value="Unassembled WGS sequence"/>
</dbReference>
<dbReference type="SUPFAM" id="SSF49303">
    <property type="entry name" value="beta-Galactosidase/glucuronidase domain"/>
    <property type="match status" value="1"/>
</dbReference>
<dbReference type="GO" id="GO:0005975">
    <property type="term" value="P:carbohydrate metabolic process"/>
    <property type="evidence" value="ECO:0007669"/>
    <property type="project" value="InterPro"/>
</dbReference>
<dbReference type="EMBL" id="PKMF04000127">
    <property type="protein sequence ID" value="KAK7848441.1"/>
    <property type="molecule type" value="Genomic_DNA"/>
</dbReference>
<comment type="caution">
    <text evidence="4">The sequence shown here is derived from an EMBL/GenBank/DDBJ whole genome shotgun (WGS) entry which is preliminary data.</text>
</comment>
<evidence type="ECO:0000259" key="3">
    <source>
        <dbReference type="Pfam" id="PF00703"/>
    </source>
</evidence>
<evidence type="ECO:0000256" key="1">
    <source>
        <dbReference type="ARBA" id="ARBA00022801"/>
    </source>
</evidence>
<dbReference type="Pfam" id="PF00703">
    <property type="entry name" value="Glyco_hydro_2"/>
    <property type="match status" value="1"/>
</dbReference>
<dbReference type="Gene3D" id="3.20.20.80">
    <property type="entry name" value="Glycosidases"/>
    <property type="match status" value="1"/>
</dbReference>
<protein>
    <submittedName>
        <fullName evidence="4">Mannosylglycoprotein endo-beta-mannosidase</fullName>
    </submittedName>
</protein>
<gene>
    <name evidence="4" type="primary">EBM_2</name>
    <name evidence="4" type="ORF">CFP56_005029</name>
</gene>
<proteinExistence type="predicted"/>
<dbReference type="InterPro" id="IPR013783">
    <property type="entry name" value="Ig-like_fold"/>
</dbReference>
<evidence type="ECO:0000256" key="2">
    <source>
        <dbReference type="ARBA" id="ARBA00023295"/>
    </source>
</evidence>
<dbReference type="SUPFAM" id="SSF51445">
    <property type="entry name" value="(Trans)glycosidases"/>
    <property type="match status" value="1"/>
</dbReference>
<keyword evidence="5" id="KW-1185">Reference proteome</keyword>
<dbReference type="AlphaFoldDB" id="A0AAW0LCE9"/>
<keyword evidence="2" id="KW-0326">Glycosidase</keyword>
<dbReference type="InterPro" id="IPR036156">
    <property type="entry name" value="Beta-gal/glucu_dom_sf"/>
</dbReference>
<dbReference type="Gene3D" id="2.60.40.10">
    <property type="entry name" value="Immunoglobulins"/>
    <property type="match status" value="1"/>
</dbReference>
<dbReference type="InterPro" id="IPR008979">
    <property type="entry name" value="Galactose-bd-like_sf"/>
</dbReference>
<dbReference type="Gene3D" id="2.60.120.260">
    <property type="entry name" value="Galactose-binding domain-like"/>
    <property type="match status" value="1"/>
</dbReference>
<dbReference type="GO" id="GO:0004553">
    <property type="term" value="F:hydrolase activity, hydrolyzing O-glycosyl compounds"/>
    <property type="evidence" value="ECO:0007669"/>
    <property type="project" value="InterPro"/>
</dbReference>
<evidence type="ECO:0000313" key="5">
    <source>
        <dbReference type="Proteomes" id="UP000237347"/>
    </source>
</evidence>
<evidence type="ECO:0000313" key="4">
    <source>
        <dbReference type="EMBL" id="KAK7848441.1"/>
    </source>
</evidence>
<dbReference type="InterPro" id="IPR006102">
    <property type="entry name" value="Ig-like_GH2"/>
</dbReference>
<reference evidence="4 5" key="1">
    <citation type="journal article" date="2018" name="Sci. Data">
        <title>The draft genome sequence of cork oak.</title>
        <authorList>
            <person name="Ramos A.M."/>
            <person name="Usie A."/>
            <person name="Barbosa P."/>
            <person name="Barros P.M."/>
            <person name="Capote T."/>
            <person name="Chaves I."/>
            <person name="Simoes F."/>
            <person name="Abreu I."/>
            <person name="Carrasquinho I."/>
            <person name="Faro C."/>
            <person name="Guimaraes J.B."/>
            <person name="Mendonca D."/>
            <person name="Nobrega F."/>
            <person name="Rodrigues L."/>
            <person name="Saibo N.J.M."/>
            <person name="Varela M.C."/>
            <person name="Egas C."/>
            <person name="Matos J."/>
            <person name="Miguel C.M."/>
            <person name="Oliveira M.M."/>
            <person name="Ricardo C.P."/>
            <person name="Goncalves S."/>
        </authorList>
    </citation>
    <scope>NUCLEOTIDE SEQUENCE [LARGE SCALE GENOMIC DNA]</scope>
    <source>
        <strain evidence="5">cv. HL8</strain>
    </source>
</reference>
<organism evidence="4 5">
    <name type="scientific">Quercus suber</name>
    <name type="common">Cork oak</name>
    <dbReference type="NCBI Taxonomy" id="58331"/>
    <lineage>
        <taxon>Eukaryota</taxon>
        <taxon>Viridiplantae</taxon>
        <taxon>Streptophyta</taxon>
        <taxon>Embryophyta</taxon>
        <taxon>Tracheophyta</taxon>
        <taxon>Spermatophyta</taxon>
        <taxon>Magnoliopsida</taxon>
        <taxon>eudicotyledons</taxon>
        <taxon>Gunneridae</taxon>
        <taxon>Pentapetalae</taxon>
        <taxon>rosids</taxon>
        <taxon>fabids</taxon>
        <taxon>Fagales</taxon>
        <taxon>Fagaceae</taxon>
        <taxon>Quercus</taxon>
    </lineage>
</organism>